<dbReference type="RefSeq" id="WP_160755218.1">
    <property type="nucleotide sequence ID" value="NZ_WTYL01000001.1"/>
</dbReference>
<name>A0A845B0G4_9SPHN</name>
<dbReference type="AlphaFoldDB" id="A0A845B0G4"/>
<evidence type="ECO:0000313" key="1">
    <source>
        <dbReference type="EMBL" id="MXP43634.1"/>
    </source>
</evidence>
<evidence type="ECO:0000313" key="2">
    <source>
        <dbReference type="Proteomes" id="UP000431922"/>
    </source>
</evidence>
<protein>
    <submittedName>
        <fullName evidence="1">Vgr related protein</fullName>
    </submittedName>
</protein>
<gene>
    <name evidence="1" type="ORF">GRI65_04080</name>
</gene>
<dbReference type="Proteomes" id="UP000431922">
    <property type="component" value="Unassembled WGS sequence"/>
</dbReference>
<keyword evidence="2" id="KW-1185">Reference proteome</keyword>
<organism evidence="1 2">
    <name type="scientific">Allopontixanthobacter sediminis</name>
    <dbReference type="NCBI Taxonomy" id="1689985"/>
    <lineage>
        <taxon>Bacteria</taxon>
        <taxon>Pseudomonadati</taxon>
        <taxon>Pseudomonadota</taxon>
        <taxon>Alphaproteobacteria</taxon>
        <taxon>Sphingomonadales</taxon>
        <taxon>Erythrobacteraceae</taxon>
        <taxon>Allopontixanthobacter</taxon>
    </lineage>
</organism>
<dbReference type="EMBL" id="WTYL01000001">
    <property type="protein sequence ID" value="MXP43634.1"/>
    <property type="molecule type" value="Genomic_DNA"/>
</dbReference>
<comment type="caution">
    <text evidence="1">The sequence shown here is derived from an EMBL/GenBank/DDBJ whole genome shotgun (WGS) entry which is preliminary data.</text>
</comment>
<reference evidence="1 2" key="1">
    <citation type="submission" date="2019-12" db="EMBL/GenBank/DDBJ databases">
        <title>Genomic-based taxomic classification of the family Erythrobacteraceae.</title>
        <authorList>
            <person name="Xu L."/>
        </authorList>
    </citation>
    <scope>NUCLEOTIDE SEQUENCE [LARGE SCALE GENOMIC DNA]</scope>
    <source>
        <strain evidence="1 2">KCTC 42453</strain>
    </source>
</reference>
<sequence>MSQAVAPCPAGGERPLTPGEIALARTVFGDAIDYAPVLIRRRKWFPFQPKRTVMAPRGHLHFHPGGSAYCDDFSAQSLIRQGLFIHEMTHVWQTQVKGSWYLVMNRMPWSRYDYSLKPGWSLDRYGIEQQAEIVKHAFLLRNGRRISGISDKAAYAMLVDFPGATGEI</sequence>
<dbReference type="OrthoDB" id="8686772at2"/>
<accession>A0A845B0G4</accession>
<proteinExistence type="predicted"/>